<comment type="caution">
    <text evidence="1">The sequence shown here is derived from an EMBL/GenBank/DDBJ whole genome shotgun (WGS) entry which is preliminary data.</text>
</comment>
<organism evidence="1 2">
    <name type="scientific">Diphasiastrum complanatum</name>
    <name type="common">Issler's clubmoss</name>
    <name type="synonym">Lycopodium complanatum</name>
    <dbReference type="NCBI Taxonomy" id="34168"/>
    <lineage>
        <taxon>Eukaryota</taxon>
        <taxon>Viridiplantae</taxon>
        <taxon>Streptophyta</taxon>
        <taxon>Embryophyta</taxon>
        <taxon>Tracheophyta</taxon>
        <taxon>Lycopodiopsida</taxon>
        <taxon>Lycopodiales</taxon>
        <taxon>Lycopodiaceae</taxon>
        <taxon>Lycopodioideae</taxon>
        <taxon>Diphasiastrum</taxon>
    </lineage>
</organism>
<dbReference type="Proteomes" id="UP001162992">
    <property type="component" value="Chromosome 3"/>
</dbReference>
<proteinExistence type="predicted"/>
<gene>
    <name evidence="1" type="ORF">O6H91_03G092000</name>
</gene>
<protein>
    <submittedName>
        <fullName evidence="1">Uncharacterized protein</fullName>
    </submittedName>
</protein>
<keyword evidence="2" id="KW-1185">Reference proteome</keyword>
<evidence type="ECO:0000313" key="2">
    <source>
        <dbReference type="Proteomes" id="UP001162992"/>
    </source>
</evidence>
<reference evidence="2" key="1">
    <citation type="journal article" date="2024" name="Proc. Natl. Acad. Sci. U.S.A.">
        <title>Extraordinary preservation of gene collinearity over three hundred million years revealed in homosporous lycophytes.</title>
        <authorList>
            <person name="Li C."/>
            <person name="Wickell D."/>
            <person name="Kuo L.Y."/>
            <person name="Chen X."/>
            <person name="Nie B."/>
            <person name="Liao X."/>
            <person name="Peng D."/>
            <person name="Ji J."/>
            <person name="Jenkins J."/>
            <person name="Williams M."/>
            <person name="Shu S."/>
            <person name="Plott C."/>
            <person name="Barry K."/>
            <person name="Rajasekar S."/>
            <person name="Grimwood J."/>
            <person name="Han X."/>
            <person name="Sun S."/>
            <person name="Hou Z."/>
            <person name="He W."/>
            <person name="Dai G."/>
            <person name="Sun C."/>
            <person name="Schmutz J."/>
            <person name="Leebens-Mack J.H."/>
            <person name="Li F.W."/>
            <person name="Wang L."/>
        </authorList>
    </citation>
    <scope>NUCLEOTIDE SEQUENCE [LARGE SCALE GENOMIC DNA]</scope>
    <source>
        <strain evidence="2">cv. PW_Plant_1</strain>
    </source>
</reference>
<dbReference type="EMBL" id="CM055094">
    <property type="protein sequence ID" value="KAJ7562993.1"/>
    <property type="molecule type" value="Genomic_DNA"/>
</dbReference>
<evidence type="ECO:0000313" key="1">
    <source>
        <dbReference type="EMBL" id="KAJ7562993.1"/>
    </source>
</evidence>
<sequence length="135" mass="15608">MKPGSFSELKSIYFRVPCLHRGAIVILINVTSKIRRSKFRTGVSASIIILIAWFVERLKLTQAYIPATTGIDHHLQNNHIFTLYRFVHAGLYVQLSFAQYSVQLFKSLSNNRIQCRHLPLYTHGYRTCSNKKLLI</sequence>
<accession>A0ACC2E8P1</accession>
<name>A0ACC2E8P1_DIPCM</name>